<dbReference type="GO" id="GO:0016168">
    <property type="term" value="F:chlorophyll binding"/>
    <property type="evidence" value="ECO:0007669"/>
    <property type="project" value="UniProtKB-KW"/>
</dbReference>
<evidence type="ECO:0000256" key="5">
    <source>
        <dbReference type="ARBA" id="ARBA00022531"/>
    </source>
</evidence>
<feature type="binding site" evidence="8">
    <location>
        <position position="71"/>
    </location>
    <ligand>
        <name>chlorophyll a</name>
        <dbReference type="ChEBI" id="CHEBI:58416"/>
        <label>1</label>
    </ligand>
</feature>
<evidence type="ECO:0000256" key="7">
    <source>
        <dbReference type="ARBA" id="ARBA00023243"/>
    </source>
</evidence>
<dbReference type="InterPro" id="IPR001344">
    <property type="entry name" value="Chloro_AB-bd_pln"/>
</dbReference>
<comment type="subcellular location">
    <subcellularLocation>
        <location evidence="2">Plastid</location>
        <location evidence="2">Chloroplast</location>
    </subcellularLocation>
</comment>
<organism evidence="10">
    <name type="scientific">Odontella aurita</name>
    <dbReference type="NCBI Taxonomy" id="265563"/>
    <lineage>
        <taxon>Eukaryota</taxon>
        <taxon>Sar</taxon>
        <taxon>Stramenopiles</taxon>
        <taxon>Ochrophyta</taxon>
        <taxon>Bacillariophyta</taxon>
        <taxon>Mediophyceae</taxon>
        <taxon>Biddulphiophycidae</taxon>
        <taxon>Eupodiscales</taxon>
        <taxon>Odontellaceae</taxon>
        <taxon>Odontella</taxon>
    </lineage>
</organism>
<protein>
    <submittedName>
        <fullName evidence="10">Uncharacterized protein</fullName>
    </submittedName>
</protein>
<evidence type="ECO:0000256" key="9">
    <source>
        <dbReference type="SAM" id="SignalP"/>
    </source>
</evidence>
<evidence type="ECO:0000256" key="8">
    <source>
        <dbReference type="PIRSR" id="PIRSR601344-1"/>
    </source>
</evidence>
<keyword evidence="8" id="KW-0157">Chromophore</keyword>
<dbReference type="AlphaFoldDB" id="A0A7S4J582"/>
<comment type="function">
    <text evidence="1">The light-harvesting complex (LHC) functions as a light receptor, it captures and delivers excitation energy to photosystems with which it is closely associated. Energy is transferred from the carotenoid and chlorophyll C (or B) to chlorophyll A and the photosynthetic reaction centers where it is used to synthesize ATP and reducing power.</text>
</comment>
<dbReference type="SUPFAM" id="SSF103511">
    <property type="entry name" value="Chlorophyll a-b binding protein"/>
    <property type="match status" value="1"/>
</dbReference>
<dbReference type="InterPro" id="IPR022796">
    <property type="entry name" value="Chloroa_b-bind"/>
</dbReference>
<proteinExistence type="inferred from homology"/>
<accession>A0A7S4J582</accession>
<evidence type="ECO:0000256" key="2">
    <source>
        <dbReference type="ARBA" id="ARBA00004229"/>
    </source>
</evidence>
<evidence type="ECO:0000313" key="10">
    <source>
        <dbReference type="EMBL" id="CAE2252115.1"/>
    </source>
</evidence>
<feature type="binding site" evidence="8">
    <location>
        <position position="66"/>
    </location>
    <ligand>
        <name>chlorophyll a</name>
        <dbReference type="ChEBI" id="CHEBI:58416"/>
        <label>1</label>
    </ligand>
</feature>
<keyword evidence="4" id="KW-0150">Chloroplast</keyword>
<dbReference type="GO" id="GO:0009765">
    <property type="term" value="P:photosynthesis, light harvesting"/>
    <property type="evidence" value="ECO:0007669"/>
    <property type="project" value="InterPro"/>
</dbReference>
<dbReference type="PANTHER" id="PTHR21649">
    <property type="entry name" value="CHLOROPHYLL A/B BINDING PROTEIN"/>
    <property type="match status" value="1"/>
</dbReference>
<gene>
    <name evidence="10" type="ORF">OAUR00152_LOCUS21870</name>
</gene>
<keyword evidence="7" id="KW-0437">Light-harvesting polypeptide</keyword>
<keyword evidence="8" id="KW-0148">Chlorophyll</keyword>
<dbReference type="GO" id="GO:0030076">
    <property type="term" value="C:light-harvesting complex"/>
    <property type="evidence" value="ECO:0007669"/>
    <property type="project" value="UniProtKB-KW"/>
</dbReference>
<reference evidence="10" key="1">
    <citation type="submission" date="2021-01" db="EMBL/GenBank/DDBJ databases">
        <authorList>
            <person name="Corre E."/>
            <person name="Pelletier E."/>
            <person name="Niang G."/>
            <person name="Scheremetjew M."/>
            <person name="Finn R."/>
            <person name="Kale V."/>
            <person name="Holt S."/>
            <person name="Cochrane G."/>
            <person name="Meng A."/>
            <person name="Brown T."/>
            <person name="Cohen L."/>
        </authorList>
    </citation>
    <scope>NUCLEOTIDE SEQUENCE</scope>
    <source>
        <strain evidence="10">Isolate 1302-5</strain>
    </source>
</reference>
<dbReference type="Gene3D" id="1.10.3460.10">
    <property type="entry name" value="Chlorophyll a/b binding protein domain"/>
    <property type="match status" value="1"/>
</dbReference>
<keyword evidence="6" id="KW-0934">Plastid</keyword>
<keyword evidence="9" id="KW-0732">Signal</keyword>
<dbReference type="Pfam" id="PF00504">
    <property type="entry name" value="Chloroa_b-bind"/>
    <property type="match status" value="1"/>
</dbReference>
<evidence type="ECO:0000256" key="3">
    <source>
        <dbReference type="ARBA" id="ARBA00005933"/>
    </source>
</evidence>
<comment type="similarity">
    <text evidence="3">Belongs to the fucoxanthin chlorophyll protein family.</text>
</comment>
<evidence type="ECO:0000256" key="4">
    <source>
        <dbReference type="ARBA" id="ARBA00022528"/>
    </source>
</evidence>
<evidence type="ECO:0000256" key="1">
    <source>
        <dbReference type="ARBA" id="ARBA00004022"/>
    </source>
</evidence>
<feature type="chain" id="PRO_5030624686" evidence="9">
    <location>
        <begin position="17"/>
        <end position="190"/>
    </location>
</feature>
<evidence type="ECO:0000256" key="6">
    <source>
        <dbReference type="ARBA" id="ARBA00022640"/>
    </source>
</evidence>
<sequence length="190" mass="20510">MKTVAVLATLAAGASAFAPAQVGKASTALNVDFSKEIGATAPLGYYDPLNLANDDQQLFDNLRYVELKHGRVAMLAVTGYLVTKAGVRLPGYEDVPSGLAALKAMPTSAWLWTVPTILALEINMRDATGESEFAGDFRNGFDFGWDQQSDEWKRSKRTIELNNGRAAQMGILGLMVHDAMGNLNEIAPFN</sequence>
<keyword evidence="5" id="KW-0602">Photosynthesis</keyword>
<feature type="signal peptide" evidence="9">
    <location>
        <begin position="1"/>
        <end position="16"/>
    </location>
</feature>
<dbReference type="GO" id="GO:0016020">
    <property type="term" value="C:membrane"/>
    <property type="evidence" value="ECO:0007669"/>
    <property type="project" value="InterPro"/>
</dbReference>
<dbReference type="GO" id="GO:0009507">
    <property type="term" value="C:chloroplast"/>
    <property type="evidence" value="ECO:0007669"/>
    <property type="project" value="UniProtKB-SubCell"/>
</dbReference>
<name>A0A7S4J582_9STRA</name>
<dbReference type="EMBL" id="HBKQ01032051">
    <property type="protein sequence ID" value="CAE2252115.1"/>
    <property type="molecule type" value="Transcribed_RNA"/>
</dbReference>